<gene>
    <name evidence="1" type="ORF">BpHYR1_040066</name>
</gene>
<comment type="caution">
    <text evidence="1">The sequence shown here is derived from an EMBL/GenBank/DDBJ whole genome shotgun (WGS) entry which is preliminary data.</text>
</comment>
<proteinExistence type="predicted"/>
<reference evidence="1 2" key="1">
    <citation type="journal article" date="2018" name="Sci. Rep.">
        <title>Genomic signatures of local adaptation to the degree of environmental predictability in rotifers.</title>
        <authorList>
            <person name="Franch-Gras L."/>
            <person name="Hahn C."/>
            <person name="Garcia-Roger E.M."/>
            <person name="Carmona M.J."/>
            <person name="Serra M."/>
            <person name="Gomez A."/>
        </authorList>
    </citation>
    <scope>NUCLEOTIDE SEQUENCE [LARGE SCALE GENOMIC DNA]</scope>
    <source>
        <strain evidence="1">HYR1</strain>
    </source>
</reference>
<keyword evidence="2" id="KW-1185">Reference proteome</keyword>
<protein>
    <submittedName>
        <fullName evidence="1">Uncharacterized protein</fullName>
    </submittedName>
</protein>
<name>A0A3M7QL88_BRAPC</name>
<dbReference type="Proteomes" id="UP000276133">
    <property type="component" value="Unassembled WGS sequence"/>
</dbReference>
<dbReference type="AlphaFoldDB" id="A0A3M7QL88"/>
<evidence type="ECO:0000313" key="1">
    <source>
        <dbReference type="EMBL" id="RNA12052.1"/>
    </source>
</evidence>
<accession>A0A3M7QL88</accession>
<dbReference type="EMBL" id="REGN01005776">
    <property type="protein sequence ID" value="RNA12052.1"/>
    <property type="molecule type" value="Genomic_DNA"/>
</dbReference>
<sequence length="60" mass="6844">MISIKVSMLKYLEISTKSEGKDLLEGANIFFSSLKNVKIFICNTVEALKMNILKCEQPYK</sequence>
<organism evidence="1 2">
    <name type="scientific">Brachionus plicatilis</name>
    <name type="common">Marine rotifer</name>
    <name type="synonym">Brachionus muelleri</name>
    <dbReference type="NCBI Taxonomy" id="10195"/>
    <lineage>
        <taxon>Eukaryota</taxon>
        <taxon>Metazoa</taxon>
        <taxon>Spiralia</taxon>
        <taxon>Gnathifera</taxon>
        <taxon>Rotifera</taxon>
        <taxon>Eurotatoria</taxon>
        <taxon>Monogononta</taxon>
        <taxon>Pseudotrocha</taxon>
        <taxon>Ploima</taxon>
        <taxon>Brachionidae</taxon>
        <taxon>Brachionus</taxon>
    </lineage>
</organism>
<evidence type="ECO:0000313" key="2">
    <source>
        <dbReference type="Proteomes" id="UP000276133"/>
    </source>
</evidence>